<organism evidence="4 5">
    <name type="scientific">Bergeyella porcorum</name>
    <dbReference type="NCBI Taxonomy" id="1735111"/>
    <lineage>
        <taxon>Bacteria</taxon>
        <taxon>Pseudomonadati</taxon>
        <taxon>Bacteroidota</taxon>
        <taxon>Flavobacteriia</taxon>
        <taxon>Flavobacteriales</taxon>
        <taxon>Weeksellaceae</taxon>
        <taxon>Bergeyella</taxon>
    </lineage>
</organism>
<feature type="domain" description="Secretion system C-terminal sorting" evidence="3">
    <location>
        <begin position="228"/>
        <end position="294"/>
    </location>
</feature>
<evidence type="ECO:0000313" key="4">
    <source>
        <dbReference type="EMBL" id="WOC52921.1"/>
    </source>
</evidence>
<evidence type="ECO:0000256" key="2">
    <source>
        <dbReference type="SAM" id="SignalP"/>
    </source>
</evidence>
<protein>
    <recommendedName>
        <fullName evidence="3">Secretion system C-terminal sorting domain-containing protein</fullName>
    </recommendedName>
</protein>
<feature type="chain" id="PRO_5043882827" description="Secretion system C-terminal sorting domain-containing protein" evidence="2">
    <location>
        <begin position="20"/>
        <end position="295"/>
    </location>
</feature>
<reference evidence="4" key="1">
    <citation type="submission" date="2023-10" db="EMBL/GenBank/DDBJ databases">
        <title>Characterization and whole genome sequencing of a novel strain of Bergeyella porcorum QD2021 isolated from pig.</title>
        <authorList>
            <person name="Liu G."/>
            <person name="Chen C."/>
            <person name="Han X."/>
        </authorList>
    </citation>
    <scope>NUCLEOTIDE SEQUENCE</scope>
    <source>
        <strain evidence="4">QD2021</strain>
    </source>
</reference>
<name>A0AAU0F629_9FLAO</name>
<dbReference type="KEGG" id="bpor:BPO_2274"/>
<feature type="signal peptide" evidence="2">
    <location>
        <begin position="1"/>
        <end position="19"/>
    </location>
</feature>
<dbReference type="AlphaFoldDB" id="A0AAU0F629"/>
<keyword evidence="5" id="KW-1185">Reference proteome</keyword>
<evidence type="ECO:0000256" key="1">
    <source>
        <dbReference type="ARBA" id="ARBA00022729"/>
    </source>
</evidence>
<dbReference type="NCBIfam" id="TIGR04183">
    <property type="entry name" value="Por_Secre_tail"/>
    <property type="match status" value="1"/>
</dbReference>
<proteinExistence type="predicted"/>
<dbReference type="RefSeq" id="WP_327984236.1">
    <property type="nucleotide sequence ID" value="NZ_CP136426.1"/>
</dbReference>
<dbReference type="InterPro" id="IPR026444">
    <property type="entry name" value="Secre_tail"/>
</dbReference>
<sequence length="295" mass="31375">MTRKVFYFLLAMVSICLNAQSLTINGISISGAGYIEKPFITGKIHFDGTNTLTLEDASISTDGLNHGINTDIPNFKIILLGSNTITTKERVGIRIANATNNTITGGGRLEILNSATGIFISGTAALTIEGGIDLLAECTRYGITGMKRTGQTLTIDNARVRVKGESNGSIMDLVGLTLLGGTKIKEPTGAVFQSGAVYVDGLVCVEMVEITSETLSVNEIQPNSSINLYPNPAINEIFVETSNATAGVIYILDASGKVVHSQAAKGKKNKINVSQLSKGIYFVKYGDNSNKFIKQ</sequence>
<accession>A0AAU0F629</accession>
<dbReference type="EMBL" id="CP136426">
    <property type="protein sequence ID" value="WOC52921.1"/>
    <property type="molecule type" value="Genomic_DNA"/>
</dbReference>
<gene>
    <name evidence="4" type="ORF">BPO_2274</name>
</gene>
<dbReference type="Proteomes" id="UP001432059">
    <property type="component" value="Chromosome"/>
</dbReference>
<evidence type="ECO:0000259" key="3">
    <source>
        <dbReference type="Pfam" id="PF18962"/>
    </source>
</evidence>
<evidence type="ECO:0000313" key="5">
    <source>
        <dbReference type="Proteomes" id="UP001432059"/>
    </source>
</evidence>
<dbReference type="Pfam" id="PF18962">
    <property type="entry name" value="Por_Secre_tail"/>
    <property type="match status" value="1"/>
</dbReference>
<keyword evidence="1 2" id="KW-0732">Signal</keyword>